<evidence type="ECO:0000256" key="1">
    <source>
        <dbReference type="ARBA" id="ARBA00011764"/>
    </source>
</evidence>
<dbReference type="PANTHER" id="PTHR23098:SF16">
    <property type="entry name" value="REGULATORY PROTEIN ZESTE"/>
    <property type="match status" value="1"/>
</dbReference>
<dbReference type="RefSeq" id="XP_014669331.1">
    <property type="nucleotide sequence ID" value="XM_014813845.1"/>
</dbReference>
<protein>
    <recommendedName>
        <fullName evidence="2">Regulatory protein zeste</fullName>
    </recommendedName>
</protein>
<comment type="function">
    <text evidence="3">Involved in transvection phenomena (= synapsis-dependent gene expression), where the synaptic pairing of chromosomes carrying genes with which zeste interacts influences the expression of these genes. Zeste binds to DNA and stimulates transcription from a nearby promoter.</text>
</comment>
<organism evidence="5 6">
    <name type="scientific">Priapulus caudatus</name>
    <name type="common">Priapulid worm</name>
    <dbReference type="NCBI Taxonomy" id="37621"/>
    <lineage>
        <taxon>Eukaryota</taxon>
        <taxon>Metazoa</taxon>
        <taxon>Ecdysozoa</taxon>
        <taxon>Scalidophora</taxon>
        <taxon>Priapulida</taxon>
        <taxon>Priapulimorpha</taxon>
        <taxon>Priapulimorphida</taxon>
        <taxon>Priapulidae</taxon>
        <taxon>Priapulus</taxon>
    </lineage>
</organism>
<evidence type="ECO:0000256" key="2">
    <source>
        <dbReference type="ARBA" id="ARBA00016807"/>
    </source>
</evidence>
<proteinExistence type="predicted"/>
<dbReference type="Pfam" id="PF13873">
    <property type="entry name" value="Myb_DNA-bind_5"/>
    <property type="match status" value="1"/>
</dbReference>
<dbReference type="PANTHER" id="PTHR23098">
    <property type="entry name" value="AGAP001331-PA-RELATED"/>
    <property type="match status" value="1"/>
</dbReference>
<reference evidence="6" key="1">
    <citation type="submission" date="2025-08" db="UniProtKB">
        <authorList>
            <consortium name="RefSeq"/>
        </authorList>
    </citation>
    <scope>IDENTIFICATION</scope>
</reference>
<name>A0ABM1EAW0_PRICU</name>
<dbReference type="GeneID" id="106810468"/>
<evidence type="ECO:0000313" key="6">
    <source>
        <dbReference type="RefSeq" id="XP_014669331.1"/>
    </source>
</evidence>
<feature type="domain" description="Myb/SANT-like DNA-binding" evidence="4">
    <location>
        <begin position="7"/>
        <end position="81"/>
    </location>
</feature>
<dbReference type="InterPro" id="IPR028002">
    <property type="entry name" value="Myb_DNA-bind_5"/>
</dbReference>
<dbReference type="Proteomes" id="UP000695022">
    <property type="component" value="Unplaced"/>
</dbReference>
<sequence length="157" mass="17868">MAGTKKRSPNFSSAEKALLVELYDFNKSVLTSKLTNDVTNKCKNNIWREIAEQISSIGVCERSAEDVKFKWKNLCVAAKKENAMKKKDLKKKTGGGLITDKIIQINEERESWSGIPGADTLDSFKHKNKKPKTKMARSLTTEEKDEVIEWLKSNRFL</sequence>
<accession>A0ABM1EAW0</accession>
<keyword evidence="5" id="KW-1185">Reference proteome</keyword>
<comment type="subunit">
    <text evidence="1">Self-associates forming complexes of several hundred monomers.</text>
</comment>
<gene>
    <name evidence="6" type="primary">LOC106810468</name>
</gene>
<evidence type="ECO:0000259" key="4">
    <source>
        <dbReference type="Pfam" id="PF13873"/>
    </source>
</evidence>
<evidence type="ECO:0000256" key="3">
    <source>
        <dbReference type="ARBA" id="ARBA00025466"/>
    </source>
</evidence>
<evidence type="ECO:0000313" key="5">
    <source>
        <dbReference type="Proteomes" id="UP000695022"/>
    </source>
</evidence>